<evidence type="ECO:0000313" key="10">
    <source>
        <dbReference type="EMBL" id="VZO40388.1"/>
    </source>
</evidence>
<dbReference type="NCBIfam" id="NF001567">
    <property type="entry name" value="PRK00389.1"/>
    <property type="match status" value="1"/>
</dbReference>
<feature type="domain" description="Aminomethyltransferase C-terminal" evidence="9">
    <location>
        <begin position="266"/>
        <end position="345"/>
    </location>
</feature>
<feature type="domain" description="GCVT N-terminal" evidence="8">
    <location>
        <begin position="1"/>
        <end position="246"/>
    </location>
</feature>
<dbReference type="AlphaFoldDB" id="A0A7M4DSE4"/>
<dbReference type="NCBIfam" id="TIGR00528">
    <property type="entry name" value="gcvT"/>
    <property type="match status" value="1"/>
</dbReference>
<evidence type="ECO:0000256" key="7">
    <source>
        <dbReference type="PIRSR" id="PIRSR006487-1"/>
    </source>
</evidence>
<reference evidence="10 11" key="1">
    <citation type="submission" date="2019-11" db="EMBL/GenBank/DDBJ databases">
        <authorList>
            <person name="Criscuolo A."/>
        </authorList>
    </citation>
    <scope>NUCLEOTIDE SEQUENCE [LARGE SCALE GENOMIC DNA]</scope>
    <source>
        <strain evidence="10">CIP111667</strain>
    </source>
</reference>
<dbReference type="GO" id="GO:0006546">
    <property type="term" value="P:glycine catabolic process"/>
    <property type="evidence" value="ECO:0007669"/>
    <property type="project" value="InterPro"/>
</dbReference>
<dbReference type="PANTHER" id="PTHR43757:SF2">
    <property type="entry name" value="AMINOMETHYLTRANSFERASE, MITOCHONDRIAL"/>
    <property type="match status" value="1"/>
</dbReference>
<dbReference type="EMBL" id="CACRYJ010000069">
    <property type="protein sequence ID" value="VZO40388.1"/>
    <property type="molecule type" value="Genomic_DNA"/>
</dbReference>
<dbReference type="InterPro" id="IPR029043">
    <property type="entry name" value="GcvT/YgfZ_C"/>
</dbReference>
<keyword evidence="3" id="KW-0032">Aminotransferase</keyword>
<evidence type="ECO:0000256" key="4">
    <source>
        <dbReference type="ARBA" id="ARBA00022679"/>
    </source>
</evidence>
<proteinExistence type="inferred from homology"/>
<comment type="similarity">
    <text evidence="1">Belongs to the GcvT family.</text>
</comment>
<accession>A0A7M4DSE4</accession>
<keyword evidence="11" id="KW-1185">Reference proteome</keyword>
<comment type="catalytic activity">
    <reaction evidence="6">
        <text>N(6)-[(R)-S(8)-aminomethyldihydrolipoyl]-L-lysyl-[protein] + (6S)-5,6,7,8-tetrahydrofolate = N(6)-[(R)-dihydrolipoyl]-L-lysyl-[protein] + (6R)-5,10-methylene-5,6,7,8-tetrahydrofolate + NH4(+)</text>
        <dbReference type="Rhea" id="RHEA:16945"/>
        <dbReference type="Rhea" id="RHEA-COMP:10475"/>
        <dbReference type="Rhea" id="RHEA-COMP:10492"/>
        <dbReference type="ChEBI" id="CHEBI:15636"/>
        <dbReference type="ChEBI" id="CHEBI:28938"/>
        <dbReference type="ChEBI" id="CHEBI:57453"/>
        <dbReference type="ChEBI" id="CHEBI:83100"/>
        <dbReference type="ChEBI" id="CHEBI:83143"/>
        <dbReference type="EC" id="2.1.2.10"/>
    </reaction>
</comment>
<dbReference type="Pfam" id="PF01571">
    <property type="entry name" value="GCV_T"/>
    <property type="match status" value="1"/>
</dbReference>
<dbReference type="Gene3D" id="2.40.30.110">
    <property type="entry name" value="Aminomethyltransferase beta-barrel domains"/>
    <property type="match status" value="1"/>
</dbReference>
<dbReference type="SUPFAM" id="SSF101790">
    <property type="entry name" value="Aminomethyltransferase beta-barrel domain"/>
    <property type="match status" value="1"/>
</dbReference>
<evidence type="ECO:0000313" key="11">
    <source>
        <dbReference type="Proteomes" id="UP000419743"/>
    </source>
</evidence>
<evidence type="ECO:0000256" key="2">
    <source>
        <dbReference type="ARBA" id="ARBA00012616"/>
    </source>
</evidence>
<evidence type="ECO:0000256" key="1">
    <source>
        <dbReference type="ARBA" id="ARBA00008609"/>
    </source>
</evidence>
<dbReference type="InterPro" id="IPR013977">
    <property type="entry name" value="GcvT_C"/>
</dbReference>
<dbReference type="InterPro" id="IPR006222">
    <property type="entry name" value="GCVT_N"/>
</dbReference>
<dbReference type="GO" id="GO:0032259">
    <property type="term" value="P:methylation"/>
    <property type="evidence" value="ECO:0007669"/>
    <property type="project" value="UniProtKB-KW"/>
</dbReference>
<dbReference type="GO" id="GO:0008168">
    <property type="term" value="F:methyltransferase activity"/>
    <property type="evidence" value="ECO:0007669"/>
    <property type="project" value="UniProtKB-KW"/>
</dbReference>
<dbReference type="Gene3D" id="4.10.1250.10">
    <property type="entry name" value="Aminomethyltransferase fragment"/>
    <property type="match status" value="1"/>
</dbReference>
<dbReference type="Pfam" id="PF08669">
    <property type="entry name" value="GCV_T_C"/>
    <property type="match status" value="1"/>
</dbReference>
<dbReference type="GO" id="GO:0005829">
    <property type="term" value="C:cytosol"/>
    <property type="evidence" value="ECO:0007669"/>
    <property type="project" value="TreeGrafter"/>
</dbReference>
<organism evidence="10 11">
    <name type="scientific">Occultella aeris</name>
    <dbReference type="NCBI Taxonomy" id="2761496"/>
    <lineage>
        <taxon>Bacteria</taxon>
        <taxon>Bacillati</taxon>
        <taxon>Actinomycetota</taxon>
        <taxon>Actinomycetes</taxon>
        <taxon>Micrococcales</taxon>
        <taxon>Ruaniaceae</taxon>
        <taxon>Occultella</taxon>
    </lineage>
</organism>
<dbReference type="InterPro" id="IPR028896">
    <property type="entry name" value="GcvT/YgfZ/DmdA"/>
</dbReference>
<comment type="caution">
    <text evidence="10">The sequence shown here is derived from an EMBL/GenBank/DDBJ whole genome shotgun (WGS) entry which is preliminary data.</text>
</comment>
<protein>
    <recommendedName>
        <fullName evidence="2">aminomethyltransferase</fullName>
        <ecNumber evidence="2">2.1.2.10</ecNumber>
    </recommendedName>
    <alternativeName>
        <fullName evidence="5">Glycine cleavage system T protein</fullName>
    </alternativeName>
</protein>
<dbReference type="PANTHER" id="PTHR43757">
    <property type="entry name" value="AMINOMETHYLTRANSFERASE"/>
    <property type="match status" value="1"/>
</dbReference>
<evidence type="ECO:0000256" key="3">
    <source>
        <dbReference type="ARBA" id="ARBA00022576"/>
    </source>
</evidence>
<sequence>MTDFAGWQMPLRFAGDLAEHRAVRERAGLFDLSHMAQLEVTGPEAAPALDGALVSAASRLRIGRARYTMITGIDGGILDDLIVYRLDEHEFLVIANAANRLTVLDELTNRGEGRQVAVVDRTPHRALIAIQGPAAAGVLAPLIDADLGELKYYASVSASFGDGVPTLVARTGYTGEDGFELAVPAAAAVDVWARLLDAGAEAGVQACGLASRDSLRLEAGMPLYGQELTAALTPYEVGLGRVVHLDHDFIGREALAERSEHPTGTRLIGLSGDGRRAARAGSPVLAAGSVIGAVTSGVLSPTLGHPVAMALVTPAGEDAVGVGQVLDVDVRGRFQQMTVVELPFYRRPATT</sequence>
<dbReference type="PIRSF" id="PIRSF006487">
    <property type="entry name" value="GcvT"/>
    <property type="match status" value="1"/>
</dbReference>
<dbReference type="Gene3D" id="3.30.1360.120">
    <property type="entry name" value="Probable tRNA modification gtpase trme, domain 1"/>
    <property type="match status" value="1"/>
</dbReference>
<dbReference type="Proteomes" id="UP000419743">
    <property type="component" value="Unassembled WGS sequence"/>
</dbReference>
<evidence type="ECO:0000256" key="5">
    <source>
        <dbReference type="ARBA" id="ARBA00031395"/>
    </source>
</evidence>
<dbReference type="GO" id="GO:0008483">
    <property type="term" value="F:transaminase activity"/>
    <property type="evidence" value="ECO:0007669"/>
    <property type="project" value="UniProtKB-KW"/>
</dbReference>
<dbReference type="FunFam" id="4.10.1250.10:FF:000001">
    <property type="entry name" value="Aminomethyltransferase"/>
    <property type="match status" value="1"/>
</dbReference>
<dbReference type="Gene3D" id="3.30.70.1400">
    <property type="entry name" value="Aminomethyltransferase beta-barrel domains"/>
    <property type="match status" value="1"/>
</dbReference>
<name>A0A7M4DSE4_9MICO</name>
<dbReference type="InterPro" id="IPR027266">
    <property type="entry name" value="TrmE/GcvT-like"/>
</dbReference>
<gene>
    <name evidence="10" type="primary">gcvT</name>
    <name evidence="10" type="ORF">HALOF300_05092</name>
</gene>
<dbReference type="EC" id="2.1.2.10" evidence="2"/>
<dbReference type="InterPro" id="IPR006223">
    <property type="entry name" value="GcvT"/>
</dbReference>
<keyword evidence="4 10" id="KW-0808">Transferase</keyword>
<dbReference type="GO" id="GO:0005960">
    <property type="term" value="C:glycine cleavage complex"/>
    <property type="evidence" value="ECO:0007669"/>
    <property type="project" value="InterPro"/>
</dbReference>
<dbReference type="GO" id="GO:0004047">
    <property type="term" value="F:aminomethyltransferase activity"/>
    <property type="evidence" value="ECO:0007669"/>
    <property type="project" value="UniProtKB-EC"/>
</dbReference>
<evidence type="ECO:0000259" key="9">
    <source>
        <dbReference type="Pfam" id="PF08669"/>
    </source>
</evidence>
<dbReference type="SUPFAM" id="SSF103025">
    <property type="entry name" value="Folate-binding domain"/>
    <property type="match status" value="1"/>
</dbReference>
<evidence type="ECO:0000256" key="6">
    <source>
        <dbReference type="ARBA" id="ARBA00047665"/>
    </source>
</evidence>
<evidence type="ECO:0000259" key="8">
    <source>
        <dbReference type="Pfam" id="PF01571"/>
    </source>
</evidence>
<feature type="binding site" evidence="7">
    <location>
        <position position="180"/>
    </location>
    <ligand>
        <name>substrate</name>
    </ligand>
</feature>
<keyword evidence="10" id="KW-0489">Methyltransferase</keyword>